<evidence type="ECO:0000256" key="3">
    <source>
        <dbReference type="ARBA" id="ARBA00022723"/>
    </source>
</evidence>
<evidence type="ECO:0000256" key="6">
    <source>
        <dbReference type="ARBA" id="ARBA00022833"/>
    </source>
</evidence>
<evidence type="ECO:0000256" key="9">
    <source>
        <dbReference type="ARBA" id="ARBA00023163"/>
    </source>
</evidence>
<feature type="compositionally biased region" description="Low complexity" evidence="13">
    <location>
        <begin position="43"/>
        <end position="62"/>
    </location>
</feature>
<feature type="compositionally biased region" description="Pro residues" evidence="13">
    <location>
        <begin position="63"/>
        <end position="73"/>
    </location>
</feature>
<evidence type="ECO:0000259" key="14">
    <source>
        <dbReference type="PROSITE" id="PS50157"/>
    </source>
</evidence>
<dbReference type="InterPro" id="IPR036236">
    <property type="entry name" value="Znf_C2H2_sf"/>
</dbReference>
<keyword evidence="8" id="KW-0805">Transcription regulation</keyword>
<sequence>MAAMDDCWTIALLPWKNFVSLPTVEISRFSVSVAVSSGASDSCQSSDGASVSEPCSPECPASPGIPQPMPPLPASLSEETSDNCLLDSDDFDGINYVVLSERNCSQDSISEDSGVYHKDAFLQCDTIHPKDVSDFSKHNLESKDFGDQVNSCDVSSREHIQKDFSETKNWTHNSVTAFKTLDVKEWEKPHIKSNFQFSHNSFSSPGLTISSLTSQTPVAASLFCSQSPTATSSTFSQSTASSQTQSTLVCNWLNCVTEINCPSELVEHIRNVHVDTQKDTETVTCLWKGCKVYNRPSCSLSWLQRHTLTHGGNKPFKCIVDGCGHRFTSQNALERHVNSHFNNVPTSSANKTSRAKDDSPNKLVRRRKVRNRQRFWQAIKREDFFDAGVMEHVKYELMELNAVTQVDIQETPRAVTFQSIVQGRRVEKSGKVTVLLHWLPEQIFPDEWVCESQAAQMSHRTIPVTHLPREALDTLHPSPLPLASRKRKRK</sequence>
<feature type="compositionally biased region" description="Polar residues" evidence="13">
    <location>
        <begin position="341"/>
        <end position="352"/>
    </location>
</feature>
<dbReference type="PANTHER" id="PTHR46541:SF1">
    <property type="entry name" value="ZINC FINGER PROTEIN AEBP2"/>
    <property type="match status" value="1"/>
</dbReference>
<dbReference type="GeneID" id="106462869"/>
<evidence type="ECO:0000256" key="2">
    <source>
        <dbReference type="ARBA" id="ARBA00022491"/>
    </source>
</evidence>
<dbReference type="PROSITE" id="PS00028">
    <property type="entry name" value="ZINC_FINGER_C2H2_1"/>
    <property type="match status" value="2"/>
</dbReference>
<dbReference type="Pfam" id="PF26014">
    <property type="entry name" value="SH3_AEBP2_C"/>
    <property type="match status" value="1"/>
</dbReference>
<name>A0ABM1BAU1_LIMPO</name>
<evidence type="ECO:0000313" key="16">
    <source>
        <dbReference type="RefSeq" id="XP_013778289.2"/>
    </source>
</evidence>
<dbReference type="SMART" id="SM00355">
    <property type="entry name" value="ZnF_C2H2"/>
    <property type="match status" value="3"/>
</dbReference>
<reference evidence="16" key="1">
    <citation type="submission" date="2025-08" db="UniProtKB">
        <authorList>
            <consortium name="RefSeq"/>
        </authorList>
    </citation>
    <scope>IDENTIFICATION</scope>
    <source>
        <tissue evidence="16">Muscle</tissue>
    </source>
</reference>
<evidence type="ECO:0000256" key="7">
    <source>
        <dbReference type="ARBA" id="ARBA00022853"/>
    </source>
</evidence>
<feature type="region of interest" description="Disordered" evidence="13">
    <location>
        <begin position="341"/>
        <end position="361"/>
    </location>
</feature>
<evidence type="ECO:0000256" key="12">
    <source>
        <dbReference type="PROSITE-ProRule" id="PRU00042"/>
    </source>
</evidence>
<keyword evidence="6" id="KW-0862">Zinc</keyword>
<keyword evidence="4" id="KW-0677">Repeat</keyword>
<keyword evidence="15" id="KW-1185">Reference proteome</keyword>
<evidence type="ECO:0000256" key="11">
    <source>
        <dbReference type="ARBA" id="ARBA00037930"/>
    </source>
</evidence>
<keyword evidence="10" id="KW-0539">Nucleus</keyword>
<organism evidence="15 16">
    <name type="scientific">Limulus polyphemus</name>
    <name type="common">Atlantic horseshoe crab</name>
    <dbReference type="NCBI Taxonomy" id="6850"/>
    <lineage>
        <taxon>Eukaryota</taxon>
        <taxon>Metazoa</taxon>
        <taxon>Ecdysozoa</taxon>
        <taxon>Arthropoda</taxon>
        <taxon>Chelicerata</taxon>
        <taxon>Merostomata</taxon>
        <taxon>Xiphosura</taxon>
        <taxon>Limulidae</taxon>
        <taxon>Limulus</taxon>
    </lineage>
</organism>
<accession>A0ABM1BAU1</accession>
<evidence type="ECO:0000256" key="8">
    <source>
        <dbReference type="ARBA" id="ARBA00023015"/>
    </source>
</evidence>
<evidence type="ECO:0000313" key="15">
    <source>
        <dbReference type="Proteomes" id="UP000694941"/>
    </source>
</evidence>
<evidence type="ECO:0000256" key="5">
    <source>
        <dbReference type="ARBA" id="ARBA00022771"/>
    </source>
</evidence>
<evidence type="ECO:0000256" key="13">
    <source>
        <dbReference type="SAM" id="MobiDB-lite"/>
    </source>
</evidence>
<keyword evidence="3" id="KW-0479">Metal-binding</keyword>
<keyword evidence="5 12" id="KW-0863">Zinc-finger</keyword>
<gene>
    <name evidence="16" type="primary">LOC106462869</name>
</gene>
<feature type="region of interest" description="Disordered" evidence="13">
    <location>
        <begin position="43"/>
        <end position="80"/>
    </location>
</feature>
<evidence type="ECO:0000256" key="1">
    <source>
        <dbReference type="ARBA" id="ARBA00004123"/>
    </source>
</evidence>
<proteinExistence type="inferred from homology"/>
<dbReference type="InterPro" id="IPR013087">
    <property type="entry name" value="Znf_C2H2_type"/>
</dbReference>
<keyword evidence="9" id="KW-0804">Transcription</keyword>
<dbReference type="Gene3D" id="3.30.160.60">
    <property type="entry name" value="Classic Zinc Finger"/>
    <property type="match status" value="2"/>
</dbReference>
<protein>
    <submittedName>
        <fullName evidence="16">Zinc finger protein aebp2-like</fullName>
    </submittedName>
</protein>
<evidence type="ECO:0000256" key="4">
    <source>
        <dbReference type="ARBA" id="ARBA00022737"/>
    </source>
</evidence>
<comment type="subcellular location">
    <subcellularLocation>
        <location evidence="1">Nucleus</location>
    </subcellularLocation>
</comment>
<evidence type="ECO:0000256" key="10">
    <source>
        <dbReference type="ARBA" id="ARBA00023242"/>
    </source>
</evidence>
<keyword evidence="7" id="KW-0156">Chromatin regulator</keyword>
<comment type="similarity">
    <text evidence="11">Belongs to the AEBP2/jing C2H2-type zinc-finger family.</text>
</comment>
<dbReference type="PROSITE" id="PS50157">
    <property type="entry name" value="ZINC_FINGER_C2H2_2"/>
    <property type="match status" value="1"/>
</dbReference>
<dbReference type="InterPro" id="IPR052130">
    <property type="entry name" value="AEBP2/jing_C2H2-ZnF"/>
</dbReference>
<dbReference type="RefSeq" id="XP_013778289.2">
    <property type="nucleotide sequence ID" value="XM_013922835.2"/>
</dbReference>
<dbReference type="PANTHER" id="PTHR46541">
    <property type="entry name" value="ZINC FINGER PROTEIN AEBP2"/>
    <property type="match status" value="1"/>
</dbReference>
<dbReference type="InterPro" id="IPR059034">
    <property type="entry name" value="SH3_AEBP2_C"/>
</dbReference>
<dbReference type="SUPFAM" id="SSF57667">
    <property type="entry name" value="beta-beta-alpha zinc fingers"/>
    <property type="match status" value="1"/>
</dbReference>
<feature type="domain" description="C2H2-type" evidence="14">
    <location>
        <begin position="316"/>
        <end position="345"/>
    </location>
</feature>
<keyword evidence="2" id="KW-0678">Repressor</keyword>
<dbReference type="Proteomes" id="UP000694941">
    <property type="component" value="Unplaced"/>
</dbReference>